<evidence type="ECO:0000256" key="5">
    <source>
        <dbReference type="SAM" id="MobiDB-lite"/>
    </source>
</evidence>
<dbReference type="PANTHER" id="PTHR42987:SF8">
    <property type="entry name" value="PROTEINASE"/>
    <property type="match status" value="1"/>
</dbReference>
<evidence type="ECO:0000259" key="7">
    <source>
        <dbReference type="Pfam" id="PF01343"/>
    </source>
</evidence>
<keyword evidence="4" id="KW-0720">Serine protease</keyword>
<keyword evidence="9" id="KW-1185">Reference proteome</keyword>
<dbReference type="PANTHER" id="PTHR42987">
    <property type="entry name" value="PEPTIDASE S49"/>
    <property type="match status" value="1"/>
</dbReference>
<dbReference type="EMBL" id="JAWIIV010000024">
    <property type="protein sequence ID" value="MEC4721982.1"/>
    <property type="molecule type" value="Genomic_DNA"/>
</dbReference>
<evidence type="ECO:0000256" key="3">
    <source>
        <dbReference type="ARBA" id="ARBA00022801"/>
    </source>
</evidence>
<dbReference type="InterPro" id="IPR047272">
    <property type="entry name" value="S49_SppA_C"/>
</dbReference>
<dbReference type="Proteomes" id="UP001352263">
    <property type="component" value="Unassembled WGS sequence"/>
</dbReference>
<evidence type="ECO:0000256" key="1">
    <source>
        <dbReference type="ARBA" id="ARBA00008683"/>
    </source>
</evidence>
<keyword evidence="3 8" id="KW-0378">Hydrolase</keyword>
<reference evidence="8 9" key="1">
    <citation type="submission" date="2023-10" db="EMBL/GenBank/DDBJ databases">
        <title>Noviherbaspirillum sp. CPCC 100848 genome assembly.</title>
        <authorList>
            <person name="Li X.Y."/>
            <person name="Fang X.M."/>
        </authorList>
    </citation>
    <scope>NUCLEOTIDE SEQUENCE [LARGE SCALE GENOMIC DNA]</scope>
    <source>
        <strain evidence="8 9">CPCC 100848</strain>
    </source>
</reference>
<dbReference type="Pfam" id="PF01343">
    <property type="entry name" value="Peptidase_S49"/>
    <property type="match status" value="1"/>
</dbReference>
<feature type="domain" description="Peptidase S49" evidence="7">
    <location>
        <begin position="148"/>
        <end position="287"/>
    </location>
</feature>
<gene>
    <name evidence="8" type="ORF">RY831_22690</name>
</gene>
<keyword evidence="2" id="KW-0645">Protease</keyword>
<evidence type="ECO:0000256" key="4">
    <source>
        <dbReference type="ARBA" id="ARBA00022825"/>
    </source>
</evidence>
<proteinExistence type="inferred from homology"/>
<keyword evidence="6" id="KW-0472">Membrane</keyword>
<feature type="compositionally biased region" description="Polar residues" evidence="5">
    <location>
        <begin position="1"/>
        <end position="11"/>
    </location>
</feature>
<dbReference type="Gene3D" id="6.20.330.10">
    <property type="match status" value="1"/>
</dbReference>
<name>A0ABU6JEA7_9BURK</name>
<comment type="caution">
    <text evidence="8">The sequence shown here is derived from an EMBL/GenBank/DDBJ whole genome shotgun (WGS) entry which is preliminary data.</text>
</comment>
<evidence type="ECO:0000313" key="8">
    <source>
        <dbReference type="EMBL" id="MEC4721982.1"/>
    </source>
</evidence>
<dbReference type="InterPro" id="IPR029045">
    <property type="entry name" value="ClpP/crotonase-like_dom_sf"/>
</dbReference>
<accession>A0ABU6JEA7</accession>
<keyword evidence="6" id="KW-0812">Transmembrane</keyword>
<dbReference type="SUPFAM" id="SSF52096">
    <property type="entry name" value="ClpP/crotonase"/>
    <property type="match status" value="1"/>
</dbReference>
<dbReference type="CDD" id="cd07023">
    <property type="entry name" value="S49_Sppa_N_C"/>
    <property type="match status" value="1"/>
</dbReference>
<organism evidence="8 9">
    <name type="scientific">Noviherbaspirillum album</name>
    <dbReference type="NCBI Taxonomy" id="3080276"/>
    <lineage>
        <taxon>Bacteria</taxon>
        <taxon>Pseudomonadati</taxon>
        <taxon>Pseudomonadota</taxon>
        <taxon>Betaproteobacteria</taxon>
        <taxon>Burkholderiales</taxon>
        <taxon>Oxalobacteraceae</taxon>
        <taxon>Noviherbaspirillum</taxon>
    </lineage>
</organism>
<protein>
    <submittedName>
        <fullName evidence="8">S49 family peptidase</fullName>
        <ecNumber evidence="8">3.4.21.-</ecNumber>
    </submittedName>
</protein>
<evidence type="ECO:0000313" key="9">
    <source>
        <dbReference type="Proteomes" id="UP001352263"/>
    </source>
</evidence>
<dbReference type="GO" id="GO:0016787">
    <property type="term" value="F:hydrolase activity"/>
    <property type="evidence" value="ECO:0007669"/>
    <property type="project" value="UniProtKB-KW"/>
</dbReference>
<keyword evidence="6" id="KW-1133">Transmembrane helix</keyword>
<evidence type="ECO:0000256" key="6">
    <source>
        <dbReference type="SAM" id="Phobius"/>
    </source>
</evidence>
<dbReference type="EC" id="3.4.21.-" evidence="8"/>
<dbReference type="Gene3D" id="3.90.226.10">
    <property type="entry name" value="2-enoyl-CoA Hydratase, Chain A, domain 1"/>
    <property type="match status" value="1"/>
</dbReference>
<dbReference type="RefSeq" id="WP_326508667.1">
    <property type="nucleotide sequence ID" value="NZ_JAWIIV010000024.1"/>
</dbReference>
<dbReference type="InterPro" id="IPR002142">
    <property type="entry name" value="Peptidase_S49"/>
</dbReference>
<feature type="transmembrane region" description="Helical" evidence="6">
    <location>
        <begin position="50"/>
        <end position="68"/>
    </location>
</feature>
<evidence type="ECO:0000256" key="2">
    <source>
        <dbReference type="ARBA" id="ARBA00022670"/>
    </source>
</evidence>
<sequence>MSENNYEQHGQQGPIASGGAPRREGWEREVLEKLAFATLAEQRSRRRWNIFFRFMTLGVIALGIWMTFGMTNKEDQVVGPHTALIEIDGTIESGTPGAADAVIPALNRAYSDANAVGIVLRINSPGGSPVQAGIINDEIQRLRKEFPKKPLYVVVDEICASGGYYIAAAADKIFVNKASIVGSIGVLMEGFGFTGLMDKVGVERRLMTAGENKGFMDPFSPQSTKQKTFAQDMLNEVHQQFIDVVRQGRGNRLKETPETFSGLFWSGSKSVEMGLADGFGTVDSVARDELKAEDIIDYTQHEGLSERLLKKFGGAVGTAVMASISSSSGKPSLR</sequence>
<comment type="similarity">
    <text evidence="1">Belongs to the peptidase S49 family.</text>
</comment>
<feature type="region of interest" description="Disordered" evidence="5">
    <location>
        <begin position="1"/>
        <end position="22"/>
    </location>
</feature>